<dbReference type="EMBL" id="JAPFFM010000008">
    <property type="protein sequence ID" value="KAJ6752755.1"/>
    <property type="molecule type" value="Genomic_DNA"/>
</dbReference>
<reference evidence="3" key="2">
    <citation type="journal article" date="2023" name="Int. J. Mol. Sci.">
        <title>De Novo Assembly and Annotation of 11 Diverse Shrub Willow (Salix) Genomes Reveals Novel Gene Organization in Sex-Linked Regions.</title>
        <authorList>
            <person name="Hyden B."/>
            <person name="Feng K."/>
            <person name="Yates T.B."/>
            <person name="Jawdy S."/>
            <person name="Cereghino C."/>
            <person name="Smart L.B."/>
            <person name="Muchero W."/>
        </authorList>
    </citation>
    <scope>NUCLEOTIDE SEQUENCE</scope>
    <source>
        <tissue evidence="3">Shoot tip</tissue>
    </source>
</reference>
<gene>
    <name evidence="3" type="ORF">OIU74_027559</name>
</gene>
<accession>A0A9Q0VSH9</accession>
<organism evidence="3 4">
    <name type="scientific">Salix koriyanagi</name>
    <dbReference type="NCBI Taxonomy" id="2511006"/>
    <lineage>
        <taxon>Eukaryota</taxon>
        <taxon>Viridiplantae</taxon>
        <taxon>Streptophyta</taxon>
        <taxon>Embryophyta</taxon>
        <taxon>Tracheophyta</taxon>
        <taxon>Spermatophyta</taxon>
        <taxon>Magnoliopsida</taxon>
        <taxon>eudicotyledons</taxon>
        <taxon>Gunneridae</taxon>
        <taxon>Pentapetalae</taxon>
        <taxon>rosids</taxon>
        <taxon>fabids</taxon>
        <taxon>Malpighiales</taxon>
        <taxon>Salicaceae</taxon>
        <taxon>Saliceae</taxon>
        <taxon>Salix</taxon>
    </lineage>
</organism>
<evidence type="ECO:0000313" key="3">
    <source>
        <dbReference type="EMBL" id="KAJ6752755.1"/>
    </source>
</evidence>
<evidence type="ECO:0000313" key="4">
    <source>
        <dbReference type="Proteomes" id="UP001151752"/>
    </source>
</evidence>
<sequence length="139" mass="15702">MPKTPAPLQSTRPSRSRRRGRHENSSDEESHQPLLCRLPCAASKTAAFRNDEYDGGEEDEYEVTSEEDSDDTFHYAERSFYSFSLQILCFLSTIICCVLLFGNPGVLYRYCLVRQLFVVAFCFKGAGHTASKTSSKLLV</sequence>
<proteinExistence type="predicted"/>
<protein>
    <submittedName>
        <fullName evidence="3">Uncharacterized protein</fullName>
    </submittedName>
</protein>
<feature type="compositionally biased region" description="Basic and acidic residues" evidence="1">
    <location>
        <begin position="22"/>
        <end position="31"/>
    </location>
</feature>
<dbReference type="Proteomes" id="UP001151752">
    <property type="component" value="Unassembled WGS sequence"/>
</dbReference>
<evidence type="ECO:0000256" key="1">
    <source>
        <dbReference type="SAM" id="MobiDB-lite"/>
    </source>
</evidence>
<comment type="caution">
    <text evidence="3">The sequence shown here is derived from an EMBL/GenBank/DDBJ whole genome shotgun (WGS) entry which is preliminary data.</text>
</comment>
<keyword evidence="2" id="KW-1133">Transmembrane helix</keyword>
<evidence type="ECO:0000256" key="2">
    <source>
        <dbReference type="SAM" id="Phobius"/>
    </source>
</evidence>
<keyword evidence="2" id="KW-0812">Transmembrane</keyword>
<dbReference type="AlphaFoldDB" id="A0A9Q0VSH9"/>
<keyword evidence="4" id="KW-1185">Reference proteome</keyword>
<keyword evidence="2" id="KW-0472">Membrane</keyword>
<feature type="transmembrane region" description="Helical" evidence="2">
    <location>
        <begin position="80"/>
        <end position="101"/>
    </location>
</feature>
<feature type="region of interest" description="Disordered" evidence="1">
    <location>
        <begin position="1"/>
        <end position="33"/>
    </location>
</feature>
<name>A0A9Q0VSH9_9ROSI</name>
<reference evidence="3" key="1">
    <citation type="submission" date="2022-11" db="EMBL/GenBank/DDBJ databases">
        <authorList>
            <person name="Hyden B.L."/>
            <person name="Feng K."/>
            <person name="Yates T."/>
            <person name="Jawdy S."/>
            <person name="Smart L.B."/>
            <person name="Muchero W."/>
        </authorList>
    </citation>
    <scope>NUCLEOTIDE SEQUENCE</scope>
    <source>
        <tissue evidence="3">Shoot tip</tissue>
    </source>
</reference>